<evidence type="ECO:0000256" key="1">
    <source>
        <dbReference type="SAM" id="MobiDB-lite"/>
    </source>
</evidence>
<gene>
    <name evidence="2" type="ORF">OUZ56_007864</name>
</gene>
<sequence>MQSGLYGYSIKRTPQTTCANESDQGRFFQSTKPAARSSHSRKETTVERKIIPPWLKTGTISSISFA</sequence>
<accession>A0ABR0AB80</accession>
<reference evidence="2 3" key="1">
    <citation type="journal article" date="2023" name="Nucleic Acids Res.">
        <title>The hologenome of Daphnia magna reveals possible DNA methylation and microbiome-mediated evolution of the host genome.</title>
        <authorList>
            <person name="Chaturvedi A."/>
            <person name="Li X."/>
            <person name="Dhandapani V."/>
            <person name="Marshall H."/>
            <person name="Kissane S."/>
            <person name="Cuenca-Cambronero M."/>
            <person name="Asole G."/>
            <person name="Calvet F."/>
            <person name="Ruiz-Romero M."/>
            <person name="Marangio P."/>
            <person name="Guigo R."/>
            <person name="Rago D."/>
            <person name="Mirbahai L."/>
            <person name="Eastwood N."/>
            <person name="Colbourne J.K."/>
            <person name="Zhou J."/>
            <person name="Mallon E."/>
            <person name="Orsini L."/>
        </authorList>
    </citation>
    <scope>NUCLEOTIDE SEQUENCE [LARGE SCALE GENOMIC DNA]</scope>
    <source>
        <strain evidence="2">LRV0_1</strain>
    </source>
</reference>
<dbReference type="Proteomes" id="UP001234178">
    <property type="component" value="Unassembled WGS sequence"/>
</dbReference>
<organism evidence="2 3">
    <name type="scientific">Daphnia magna</name>
    <dbReference type="NCBI Taxonomy" id="35525"/>
    <lineage>
        <taxon>Eukaryota</taxon>
        <taxon>Metazoa</taxon>
        <taxon>Ecdysozoa</taxon>
        <taxon>Arthropoda</taxon>
        <taxon>Crustacea</taxon>
        <taxon>Branchiopoda</taxon>
        <taxon>Diplostraca</taxon>
        <taxon>Cladocera</taxon>
        <taxon>Anomopoda</taxon>
        <taxon>Daphniidae</taxon>
        <taxon>Daphnia</taxon>
    </lineage>
</organism>
<feature type="compositionally biased region" description="Polar residues" evidence="1">
    <location>
        <begin position="19"/>
        <end position="32"/>
    </location>
</feature>
<protein>
    <submittedName>
        <fullName evidence="2">Uncharacterized protein</fullName>
    </submittedName>
</protein>
<keyword evidence="3" id="KW-1185">Reference proteome</keyword>
<dbReference type="EMBL" id="JAOYFB010000037">
    <property type="protein sequence ID" value="KAK4022395.1"/>
    <property type="molecule type" value="Genomic_DNA"/>
</dbReference>
<proteinExistence type="predicted"/>
<comment type="caution">
    <text evidence="2">The sequence shown here is derived from an EMBL/GenBank/DDBJ whole genome shotgun (WGS) entry which is preliminary data.</text>
</comment>
<name>A0ABR0AB80_9CRUS</name>
<feature type="compositionally biased region" description="Basic and acidic residues" evidence="1">
    <location>
        <begin position="40"/>
        <end position="50"/>
    </location>
</feature>
<evidence type="ECO:0000313" key="2">
    <source>
        <dbReference type="EMBL" id="KAK4022395.1"/>
    </source>
</evidence>
<feature type="region of interest" description="Disordered" evidence="1">
    <location>
        <begin position="19"/>
        <end position="50"/>
    </location>
</feature>
<evidence type="ECO:0000313" key="3">
    <source>
        <dbReference type="Proteomes" id="UP001234178"/>
    </source>
</evidence>